<keyword evidence="5" id="KW-0547">Nucleotide-binding</keyword>
<accession>A0A381VE42</accession>
<dbReference type="InterPro" id="IPR014729">
    <property type="entry name" value="Rossmann-like_a/b/a_fold"/>
</dbReference>
<evidence type="ECO:0000259" key="8">
    <source>
        <dbReference type="PROSITE" id="PS50263"/>
    </source>
</evidence>
<evidence type="ECO:0000256" key="3">
    <source>
        <dbReference type="ARBA" id="ARBA00012743"/>
    </source>
</evidence>
<gene>
    <name evidence="9" type="ORF">METZ01_LOCUS90517</name>
</gene>
<dbReference type="GO" id="GO:0003952">
    <property type="term" value="F:NAD+ synthase (glutamine-hydrolyzing) activity"/>
    <property type="evidence" value="ECO:0007669"/>
    <property type="project" value="UniProtKB-EC"/>
</dbReference>
<name>A0A381VE42_9ZZZZ</name>
<evidence type="ECO:0000256" key="7">
    <source>
        <dbReference type="ARBA" id="ARBA00023027"/>
    </source>
</evidence>
<dbReference type="PROSITE" id="PS50263">
    <property type="entry name" value="CN_HYDROLASE"/>
    <property type="match status" value="1"/>
</dbReference>
<dbReference type="AlphaFoldDB" id="A0A381VE42"/>
<comment type="similarity">
    <text evidence="2">In the C-terminal section; belongs to the NAD synthetase family.</text>
</comment>
<proteinExistence type="inferred from homology"/>
<evidence type="ECO:0000313" key="9">
    <source>
        <dbReference type="EMBL" id="SVA37663.1"/>
    </source>
</evidence>
<evidence type="ECO:0000256" key="5">
    <source>
        <dbReference type="ARBA" id="ARBA00022741"/>
    </source>
</evidence>
<dbReference type="InterPro" id="IPR003010">
    <property type="entry name" value="C-N_Hydrolase"/>
</dbReference>
<comment type="pathway">
    <text evidence="1">Cofactor biosynthesis; NAD(+) biosynthesis; NAD(+) from deamido-NAD(+) (L-Gln route): step 1/1.</text>
</comment>
<feature type="domain" description="CN hydrolase" evidence="8">
    <location>
        <begin position="1"/>
        <end position="247"/>
    </location>
</feature>
<dbReference type="Pfam" id="PF02540">
    <property type="entry name" value="NAD_synthase"/>
    <property type="match status" value="1"/>
</dbReference>
<dbReference type="SUPFAM" id="SSF52402">
    <property type="entry name" value="Adenine nucleotide alpha hydrolases-like"/>
    <property type="match status" value="1"/>
</dbReference>
<evidence type="ECO:0000256" key="1">
    <source>
        <dbReference type="ARBA" id="ARBA00005188"/>
    </source>
</evidence>
<dbReference type="InterPro" id="IPR022310">
    <property type="entry name" value="NAD/GMP_synthase"/>
</dbReference>
<dbReference type="SUPFAM" id="SSF56317">
    <property type="entry name" value="Carbon-nitrogen hydrolase"/>
    <property type="match status" value="1"/>
</dbReference>
<dbReference type="EMBL" id="UINC01008365">
    <property type="protein sequence ID" value="SVA37663.1"/>
    <property type="molecule type" value="Genomic_DNA"/>
</dbReference>
<dbReference type="CDD" id="cd07570">
    <property type="entry name" value="GAT_Gln-NAD-synth"/>
    <property type="match status" value="1"/>
</dbReference>
<organism evidence="9">
    <name type="scientific">marine metagenome</name>
    <dbReference type="NCBI Taxonomy" id="408172"/>
    <lineage>
        <taxon>unclassified sequences</taxon>
        <taxon>metagenomes</taxon>
        <taxon>ecological metagenomes</taxon>
    </lineage>
</organism>
<dbReference type="Gene3D" id="3.60.110.10">
    <property type="entry name" value="Carbon-nitrogen hydrolase"/>
    <property type="match status" value="1"/>
</dbReference>
<dbReference type="FunFam" id="3.40.50.620:FF:000106">
    <property type="entry name" value="Glutamine-dependent NAD(+) synthetase"/>
    <property type="match status" value="1"/>
</dbReference>
<dbReference type="EC" id="6.3.5.1" evidence="3"/>
<dbReference type="GO" id="GO:0004359">
    <property type="term" value="F:glutaminase activity"/>
    <property type="evidence" value="ECO:0007669"/>
    <property type="project" value="InterPro"/>
</dbReference>
<dbReference type="PANTHER" id="PTHR23090:SF9">
    <property type="entry name" value="GLUTAMINE-DEPENDENT NAD(+) SYNTHETASE"/>
    <property type="match status" value="1"/>
</dbReference>
<keyword evidence="7" id="KW-0520">NAD</keyword>
<dbReference type="InterPro" id="IPR014445">
    <property type="entry name" value="Gln-dep_NAD_synthase"/>
</dbReference>
<dbReference type="CDD" id="cd00553">
    <property type="entry name" value="NAD_synthase"/>
    <property type="match status" value="1"/>
</dbReference>
<dbReference type="PIRSF" id="PIRSF006630">
    <property type="entry name" value="NADS_GAT"/>
    <property type="match status" value="1"/>
</dbReference>
<dbReference type="UniPathway" id="UPA00253">
    <property type="reaction ID" value="UER00334"/>
</dbReference>
<keyword evidence="6" id="KW-0067">ATP-binding</keyword>
<evidence type="ECO:0000256" key="4">
    <source>
        <dbReference type="ARBA" id="ARBA00022598"/>
    </source>
</evidence>
<dbReference type="GO" id="GO:0009435">
    <property type="term" value="P:NAD+ biosynthetic process"/>
    <property type="evidence" value="ECO:0007669"/>
    <property type="project" value="UniProtKB-UniPathway"/>
</dbReference>
<keyword evidence="4" id="KW-0436">Ligase</keyword>
<dbReference type="Gene3D" id="3.40.50.620">
    <property type="entry name" value="HUPs"/>
    <property type="match status" value="1"/>
</dbReference>
<dbReference type="InterPro" id="IPR036526">
    <property type="entry name" value="C-N_Hydrolase_sf"/>
</dbReference>
<reference evidence="9" key="1">
    <citation type="submission" date="2018-05" db="EMBL/GenBank/DDBJ databases">
        <authorList>
            <person name="Lanie J.A."/>
            <person name="Ng W.-L."/>
            <person name="Kazmierczak K.M."/>
            <person name="Andrzejewski T.M."/>
            <person name="Davidsen T.M."/>
            <person name="Wayne K.J."/>
            <person name="Tettelin H."/>
            <person name="Glass J.I."/>
            <person name="Rusch D."/>
            <person name="Podicherti R."/>
            <person name="Tsui H.-C.T."/>
            <person name="Winkler M.E."/>
        </authorList>
    </citation>
    <scope>NUCLEOTIDE SEQUENCE</scope>
</reference>
<dbReference type="GO" id="GO:0005524">
    <property type="term" value="F:ATP binding"/>
    <property type="evidence" value="ECO:0007669"/>
    <property type="project" value="UniProtKB-KW"/>
</dbReference>
<protein>
    <recommendedName>
        <fullName evidence="3">NAD(+) synthase (glutamine-hydrolyzing)</fullName>
        <ecNumber evidence="3">6.3.5.1</ecNumber>
    </recommendedName>
</protein>
<dbReference type="NCBIfam" id="TIGR00552">
    <property type="entry name" value="nadE"/>
    <property type="match status" value="1"/>
</dbReference>
<dbReference type="HAMAP" id="MF_02090">
    <property type="entry name" value="NadE_glutamine_dep"/>
    <property type="match status" value="1"/>
</dbReference>
<sequence>MKIALCQINPTVGNFNAIRESITQYYKKAIDQGAGLVVFPEMVTTGYPPQDLLWENGFINKNSKLVESIAKDSSVPIIFGFVRSVDNKLFNSAALCAKGFHHGTYDKILLPTYDVFDEDRYFTPGDSPGIWQININGNDVNVGIQICEDLWDHDYDCKVSLLQKQSGADLLINISASPYSEGQLIHRSKIILEKVDELKLPFLYCNLVGAQDELIFDGGSIAFSADGECIGQGKAFKEDILMVDLSSPKIESINFRRREENMYKALCLGVSDYFMKTRHQEAVIGLSGGIDSAVVACIAAEAIGPENVHGVSLPSKFSSEHSLTDAQELANNLGIDYRIIPIQDAVEGVERILYSHFLGMKRDITEENLQARIRGDLLMALSNKLGWLVLSTGNKTELALGYCTLYGDMSGGLAVISDLSKTDVYDLARWINKIYGDIIPQSTISKPPSAELAPDQVDPFDYEIVSHLVDEIVEDHRSPVELIANGNDQEIVNDLYYRIRKNEYKRRQAAPGLRVSAKAFGAGRRIPIVNHFEGK</sequence>
<dbReference type="Pfam" id="PF00795">
    <property type="entry name" value="CN_hydrolase"/>
    <property type="match status" value="1"/>
</dbReference>
<dbReference type="NCBIfam" id="NF010588">
    <property type="entry name" value="PRK13981.1"/>
    <property type="match status" value="1"/>
</dbReference>
<evidence type="ECO:0000256" key="6">
    <source>
        <dbReference type="ARBA" id="ARBA00022840"/>
    </source>
</evidence>
<dbReference type="GO" id="GO:0005737">
    <property type="term" value="C:cytoplasm"/>
    <property type="evidence" value="ECO:0007669"/>
    <property type="project" value="InterPro"/>
</dbReference>
<dbReference type="InterPro" id="IPR003694">
    <property type="entry name" value="NAD_synthase"/>
</dbReference>
<evidence type="ECO:0000256" key="2">
    <source>
        <dbReference type="ARBA" id="ARBA00007145"/>
    </source>
</evidence>
<dbReference type="PANTHER" id="PTHR23090">
    <property type="entry name" value="NH 3 /GLUTAMINE-DEPENDENT NAD + SYNTHETASE"/>
    <property type="match status" value="1"/>
</dbReference>